<sequence length="279" mass="32530">MPRRQNNKKDKVRPIKVDQIIEAKYNTENNDITLELPDITTEDLPFVSVVTITKNRRSMFAIPLFNWSRIVYPEDRLEWIILDDGEDDLSDIIPSGDKRINYVRCEKMGVGEKRNHSVDLAKHDYIVHMDDDDFYFPHSLLAKIRVLLHYNKKCVYSHNLGVYDILSKTSAIMERYTDVPELTMAYTKEFWESRKFGNAPYESYNMVRKREKDIVKIPFWFNAIACTHDTNYTQRLKSISISSGTPRPAPPAESLFDPEFKTVLGRVSTRILSSRGQDP</sequence>
<proteinExistence type="predicted"/>
<organism evidence="2">
    <name type="scientific">viral metagenome</name>
    <dbReference type="NCBI Taxonomy" id="1070528"/>
    <lineage>
        <taxon>unclassified sequences</taxon>
        <taxon>metagenomes</taxon>
        <taxon>organismal metagenomes</taxon>
    </lineage>
</organism>
<dbReference type="EMBL" id="MN740669">
    <property type="protein sequence ID" value="QHU06919.1"/>
    <property type="molecule type" value="Genomic_DNA"/>
</dbReference>
<dbReference type="Gene3D" id="3.90.550.10">
    <property type="entry name" value="Spore Coat Polysaccharide Biosynthesis Protein SpsA, Chain A"/>
    <property type="match status" value="1"/>
</dbReference>
<dbReference type="AlphaFoldDB" id="A0A6C0JMV0"/>
<reference evidence="2" key="1">
    <citation type="journal article" date="2020" name="Nature">
        <title>Giant virus diversity and host interactions through global metagenomics.</title>
        <authorList>
            <person name="Schulz F."/>
            <person name="Roux S."/>
            <person name="Paez-Espino D."/>
            <person name="Jungbluth S."/>
            <person name="Walsh D.A."/>
            <person name="Denef V.J."/>
            <person name="McMahon K.D."/>
            <person name="Konstantinidis K.T."/>
            <person name="Eloe-Fadrosh E.A."/>
            <person name="Kyrpides N.C."/>
            <person name="Woyke T."/>
        </authorList>
    </citation>
    <scope>NUCLEOTIDE SEQUENCE</scope>
    <source>
        <strain evidence="2">GVMAG-S-1038524-41</strain>
    </source>
</reference>
<dbReference type="InterPro" id="IPR001173">
    <property type="entry name" value="Glyco_trans_2-like"/>
</dbReference>
<protein>
    <recommendedName>
        <fullName evidence="1">Glycosyltransferase 2-like domain-containing protein</fullName>
    </recommendedName>
</protein>
<name>A0A6C0JMV0_9ZZZZ</name>
<evidence type="ECO:0000313" key="2">
    <source>
        <dbReference type="EMBL" id="QHU06919.1"/>
    </source>
</evidence>
<accession>A0A6C0JMV0</accession>
<evidence type="ECO:0000259" key="1">
    <source>
        <dbReference type="Pfam" id="PF00535"/>
    </source>
</evidence>
<dbReference type="CDD" id="cd00761">
    <property type="entry name" value="Glyco_tranf_GTA_type"/>
    <property type="match status" value="1"/>
</dbReference>
<dbReference type="InterPro" id="IPR029044">
    <property type="entry name" value="Nucleotide-diphossugar_trans"/>
</dbReference>
<dbReference type="SUPFAM" id="SSF53448">
    <property type="entry name" value="Nucleotide-diphospho-sugar transferases"/>
    <property type="match status" value="1"/>
</dbReference>
<feature type="domain" description="Glycosyltransferase 2-like" evidence="1">
    <location>
        <begin position="48"/>
        <end position="158"/>
    </location>
</feature>
<dbReference type="Pfam" id="PF00535">
    <property type="entry name" value="Glycos_transf_2"/>
    <property type="match status" value="1"/>
</dbReference>